<dbReference type="EMBL" id="FN649760">
    <property type="protein sequence ID" value="CBJ26749.1"/>
    <property type="molecule type" value="Genomic_DNA"/>
</dbReference>
<dbReference type="InParanoid" id="D7G0T6"/>
<accession>D7G0T6</accession>
<sequence length="438" mass="47853">MRLSRLPLISGVLTGSTLVCFPSAVPAESTQPDHLTLDWSEWIDPPVAPVTDNWATSSMEELLTTPCVDAAQTGGCHQLRPAQVRTLVHDCARRLKVAGDLCGHSETPVVEDDYRLPHMESGVLPCGFEERTPNEVLEDMASKFTFHFIGDSTIRRLGESFVSIFTGQGSKHDMVHSDLDFSTGNLETRFYWAPFCFGSESVGAKLATVMDGVKTAKRGDKRTVIITAFGVHDSYELPLLVKGSASTSYMDALPPDFVDNGSVRTATLGACQATTAQLVQAAAAKVMAWADPTAEKGQWSKAVHASPNTTTRSTTETNGVSFSFGAPGTTAATDPTPPLVFLMQNNRYPPNSPEDNYLEELRRIQRGEVQEWEAGEGNEDAEGGIYLVDDSVSLFRNLSCYRERNPIHFHEPVKLVEGKMLWDLLALVERESASPLVP</sequence>
<dbReference type="OrthoDB" id="10297400at2759"/>
<gene>
    <name evidence="3" type="ORF">Esi_0042_0137</name>
</gene>
<keyword evidence="4" id="KW-1185">Reference proteome</keyword>
<organism evidence="3 4">
    <name type="scientific">Ectocarpus siliculosus</name>
    <name type="common">Brown alga</name>
    <name type="synonym">Conferva siliculosa</name>
    <dbReference type="NCBI Taxonomy" id="2880"/>
    <lineage>
        <taxon>Eukaryota</taxon>
        <taxon>Sar</taxon>
        <taxon>Stramenopiles</taxon>
        <taxon>Ochrophyta</taxon>
        <taxon>PX clade</taxon>
        <taxon>Phaeophyceae</taxon>
        <taxon>Ectocarpales</taxon>
        <taxon>Ectocarpaceae</taxon>
        <taxon>Ectocarpus</taxon>
    </lineage>
</organism>
<dbReference type="AlphaFoldDB" id="D7G0T6"/>
<name>D7G0T6_ECTSI</name>
<evidence type="ECO:0000256" key="2">
    <source>
        <dbReference type="SAM" id="SignalP"/>
    </source>
</evidence>
<feature type="region of interest" description="Disordered" evidence="1">
    <location>
        <begin position="298"/>
        <end position="321"/>
    </location>
</feature>
<keyword evidence="2" id="KW-0732">Signal</keyword>
<evidence type="ECO:0000313" key="4">
    <source>
        <dbReference type="Proteomes" id="UP000002630"/>
    </source>
</evidence>
<dbReference type="Proteomes" id="UP000002630">
    <property type="component" value="Unassembled WGS sequence"/>
</dbReference>
<reference evidence="3 4" key="1">
    <citation type="journal article" date="2010" name="Nature">
        <title>The Ectocarpus genome and the independent evolution of multicellularity in brown algae.</title>
        <authorList>
            <person name="Cock J.M."/>
            <person name="Sterck L."/>
            <person name="Rouze P."/>
            <person name="Scornet D."/>
            <person name="Allen A.E."/>
            <person name="Amoutzias G."/>
            <person name="Anthouard V."/>
            <person name="Artiguenave F."/>
            <person name="Aury J.M."/>
            <person name="Badger J.H."/>
            <person name="Beszteri B."/>
            <person name="Billiau K."/>
            <person name="Bonnet E."/>
            <person name="Bothwell J.H."/>
            <person name="Bowler C."/>
            <person name="Boyen C."/>
            <person name="Brownlee C."/>
            <person name="Carrano C.J."/>
            <person name="Charrier B."/>
            <person name="Cho G.Y."/>
            <person name="Coelho S.M."/>
            <person name="Collen J."/>
            <person name="Corre E."/>
            <person name="Da Silva C."/>
            <person name="Delage L."/>
            <person name="Delaroque N."/>
            <person name="Dittami S.M."/>
            <person name="Doulbeau S."/>
            <person name="Elias M."/>
            <person name="Farnham G."/>
            <person name="Gachon C.M."/>
            <person name="Gschloessl B."/>
            <person name="Heesch S."/>
            <person name="Jabbari K."/>
            <person name="Jubin C."/>
            <person name="Kawai H."/>
            <person name="Kimura K."/>
            <person name="Kloareg B."/>
            <person name="Kupper F.C."/>
            <person name="Lang D."/>
            <person name="Le Bail A."/>
            <person name="Leblanc C."/>
            <person name="Lerouge P."/>
            <person name="Lohr M."/>
            <person name="Lopez P.J."/>
            <person name="Martens C."/>
            <person name="Maumus F."/>
            <person name="Michel G."/>
            <person name="Miranda-Saavedra D."/>
            <person name="Morales J."/>
            <person name="Moreau H."/>
            <person name="Motomura T."/>
            <person name="Nagasato C."/>
            <person name="Napoli C.A."/>
            <person name="Nelson D.R."/>
            <person name="Nyvall-Collen P."/>
            <person name="Peters A.F."/>
            <person name="Pommier C."/>
            <person name="Potin P."/>
            <person name="Poulain J."/>
            <person name="Quesneville H."/>
            <person name="Read B."/>
            <person name="Rensing S.A."/>
            <person name="Ritter A."/>
            <person name="Rousvoal S."/>
            <person name="Samanta M."/>
            <person name="Samson G."/>
            <person name="Schroeder D.C."/>
            <person name="Segurens B."/>
            <person name="Strittmatter M."/>
            <person name="Tonon T."/>
            <person name="Tregear J.W."/>
            <person name="Valentin K."/>
            <person name="von Dassow P."/>
            <person name="Yamagishi T."/>
            <person name="Van de Peer Y."/>
            <person name="Wincker P."/>
        </authorList>
    </citation>
    <scope>NUCLEOTIDE SEQUENCE [LARGE SCALE GENOMIC DNA]</scope>
    <source>
        <strain evidence="4">Ec32 / CCAP1310/4</strain>
    </source>
</reference>
<evidence type="ECO:0000313" key="3">
    <source>
        <dbReference type="EMBL" id="CBJ26749.1"/>
    </source>
</evidence>
<protein>
    <submittedName>
        <fullName evidence="3">Uncharacterized protein</fullName>
    </submittedName>
</protein>
<feature type="chain" id="PRO_5003095958" evidence="2">
    <location>
        <begin position="28"/>
        <end position="438"/>
    </location>
</feature>
<evidence type="ECO:0000256" key="1">
    <source>
        <dbReference type="SAM" id="MobiDB-lite"/>
    </source>
</evidence>
<proteinExistence type="predicted"/>
<feature type="signal peptide" evidence="2">
    <location>
        <begin position="1"/>
        <end position="27"/>
    </location>
</feature>